<evidence type="ECO:0000313" key="2">
    <source>
        <dbReference type="Proteomes" id="UP001571980"/>
    </source>
</evidence>
<dbReference type="RefSeq" id="WP_372824509.1">
    <property type="nucleotide sequence ID" value="NZ_JARRIG010000007.1"/>
</dbReference>
<keyword evidence="2" id="KW-1185">Reference proteome</keyword>
<accession>A0ABV4T5K1</accession>
<dbReference type="Proteomes" id="UP001571980">
    <property type="component" value="Unassembled WGS sequence"/>
</dbReference>
<gene>
    <name evidence="1" type="ORF">P8X34_10435</name>
</gene>
<proteinExistence type="predicted"/>
<reference evidence="1 2" key="1">
    <citation type="submission" date="2023-03" db="EMBL/GenBank/DDBJ databases">
        <title>Speciation in Pyrococcus: adaptation to high temperature as a mechanism.</title>
        <authorList>
            <person name="Gu J."/>
        </authorList>
    </citation>
    <scope>NUCLEOTIDE SEQUENCE [LARGE SCALE GENOMIC DNA]</scope>
    <source>
        <strain evidence="1 2">LMOA34</strain>
    </source>
</reference>
<evidence type="ECO:0000313" key="1">
    <source>
        <dbReference type="EMBL" id="MFA4805141.1"/>
    </source>
</evidence>
<name>A0ABV4T5K1_9EURY</name>
<protein>
    <submittedName>
        <fullName evidence="1">Uncharacterized protein</fullName>
    </submittedName>
</protein>
<sequence>MVGLEKFLEVGNLGAYAVLVDAARTVRGRKKLDDYTRKEIELNKKFTLVVKEGKEFFIYSDPYNFLAVEEAVDNFRDEFEKTLKGEAKEVRVGRSIKSEWNTWKAYGRLEMQREGNTIKGTLTMKTIKGNRSSFRIEFTILVTKVKDLGREHAELLGIGLGKYFGKKASQLVRPETVVAVERARKVYVYGRNDEWPTDWELRFHVF</sequence>
<dbReference type="EMBL" id="JARRIG010000007">
    <property type="protein sequence ID" value="MFA4805141.1"/>
    <property type="molecule type" value="Genomic_DNA"/>
</dbReference>
<organism evidence="1 2">
    <name type="scientific">Pyrococcus kukulkanii</name>
    <dbReference type="NCBI Taxonomy" id="1609559"/>
    <lineage>
        <taxon>Archaea</taxon>
        <taxon>Methanobacteriati</taxon>
        <taxon>Methanobacteriota</taxon>
        <taxon>Thermococci</taxon>
        <taxon>Thermococcales</taxon>
        <taxon>Thermococcaceae</taxon>
        <taxon>Pyrococcus</taxon>
    </lineage>
</organism>
<comment type="caution">
    <text evidence="1">The sequence shown here is derived from an EMBL/GenBank/DDBJ whole genome shotgun (WGS) entry which is preliminary data.</text>
</comment>